<reference evidence="2 3" key="1">
    <citation type="journal article" date="2022" name="Nat. Plants">
        <title>Genomes of leafy and leafless Platanthera orchids illuminate the evolution of mycoheterotrophy.</title>
        <authorList>
            <person name="Li M.H."/>
            <person name="Liu K.W."/>
            <person name="Li Z."/>
            <person name="Lu H.C."/>
            <person name="Ye Q.L."/>
            <person name="Zhang D."/>
            <person name="Wang J.Y."/>
            <person name="Li Y.F."/>
            <person name="Zhong Z.M."/>
            <person name="Liu X."/>
            <person name="Yu X."/>
            <person name="Liu D.K."/>
            <person name="Tu X.D."/>
            <person name="Liu B."/>
            <person name="Hao Y."/>
            <person name="Liao X.Y."/>
            <person name="Jiang Y.T."/>
            <person name="Sun W.H."/>
            <person name="Chen J."/>
            <person name="Chen Y.Q."/>
            <person name="Ai Y."/>
            <person name="Zhai J.W."/>
            <person name="Wu S.S."/>
            <person name="Zhou Z."/>
            <person name="Hsiao Y.Y."/>
            <person name="Wu W.L."/>
            <person name="Chen Y.Y."/>
            <person name="Lin Y.F."/>
            <person name="Hsu J.L."/>
            <person name="Li C.Y."/>
            <person name="Wang Z.W."/>
            <person name="Zhao X."/>
            <person name="Zhong W.Y."/>
            <person name="Ma X.K."/>
            <person name="Ma L."/>
            <person name="Huang J."/>
            <person name="Chen G.Z."/>
            <person name="Huang M.Z."/>
            <person name="Huang L."/>
            <person name="Peng D.H."/>
            <person name="Luo Y.B."/>
            <person name="Zou S.Q."/>
            <person name="Chen S.P."/>
            <person name="Lan S."/>
            <person name="Tsai W.C."/>
            <person name="Van de Peer Y."/>
            <person name="Liu Z.J."/>
        </authorList>
    </citation>
    <scope>NUCLEOTIDE SEQUENCE [LARGE SCALE GENOMIC DNA]</scope>
    <source>
        <strain evidence="2">Lor287</strain>
    </source>
</reference>
<gene>
    <name evidence="2" type="ORF">KSP39_PZI010127</name>
</gene>
<dbReference type="CDD" id="cd09272">
    <property type="entry name" value="RNase_HI_RT_Ty1"/>
    <property type="match status" value="1"/>
</dbReference>
<dbReference type="Gene3D" id="3.30.470.20">
    <property type="entry name" value="ATP-grasp fold, B domain"/>
    <property type="match status" value="1"/>
</dbReference>
<dbReference type="GO" id="GO:0005737">
    <property type="term" value="C:cytoplasm"/>
    <property type="evidence" value="ECO:0007669"/>
    <property type="project" value="TreeGrafter"/>
</dbReference>
<evidence type="ECO:0000313" key="3">
    <source>
        <dbReference type="Proteomes" id="UP001418222"/>
    </source>
</evidence>
<name>A0AAP0BJQ5_9ASPA</name>
<accession>A0AAP0BJQ5</accession>
<feature type="compositionally biased region" description="Polar residues" evidence="1">
    <location>
        <begin position="175"/>
        <end position="186"/>
    </location>
</feature>
<keyword evidence="3" id="KW-1185">Reference proteome</keyword>
<sequence length="523" mass="58934">MDTRLRNANALLHHIKNPTSAFLPQPVSVPLPPSHVMAVPPLLGPPTSDAVATSPPSDPFLLPVVASPTYLVMLPLTAPPTLPKLLLTPLVFPTAPPLLTDAANIATRYHALFWREIKLPDDPVTTWSSSLRESSISRTDLGGSLLRRATPLRQPRSRLRSIPVIISTTIISTSGHLRSSPSTSPPGNIRRPITKSKKQNVVARSSAEAEYKAMTQRVCEGLWLKTILQDMSLQVNKPVTIYCNNKAVIIIAHNLVQHDRTKHVEDPLKIHYLYSDHIVLSPAMEPTDADIIWTGMQVDEEVRKTVGIRENQYVNQFPFEACLVMKHHLAETIHEAHGSPEWLQPTYNLETRLSQLIGDYLTRKRDGLDNLWILKPWNMARTIDTTVTDDISAIVRLMETGPKICQKYIERPALFKGRKFDLRYIVLVRSMKPLEIFLADIFWVRFFDCLATTDDKVLRTRIKAFEGSENSFTEGKEKEKGVKLSSLLNQREKHKYIKAPPEMLTRSVEALPGYRSSEARSPA</sequence>
<dbReference type="Pfam" id="PF03133">
    <property type="entry name" value="TTL"/>
    <property type="match status" value="1"/>
</dbReference>
<comment type="caution">
    <text evidence="2">The sequence shown here is derived from an EMBL/GenBank/DDBJ whole genome shotgun (WGS) entry which is preliminary data.</text>
</comment>
<proteinExistence type="predicted"/>
<dbReference type="Proteomes" id="UP001418222">
    <property type="component" value="Unassembled WGS sequence"/>
</dbReference>
<dbReference type="PANTHER" id="PTHR46088">
    <property type="entry name" value="TUBULIN--TYROSINE LIGASE-LIKE PROTEIN 12"/>
    <property type="match status" value="1"/>
</dbReference>
<dbReference type="PANTHER" id="PTHR46088:SF1">
    <property type="entry name" value="TUBULIN--TYROSINE LIGASE-LIKE PROTEIN 12"/>
    <property type="match status" value="1"/>
</dbReference>
<evidence type="ECO:0000313" key="2">
    <source>
        <dbReference type="EMBL" id="KAK8941396.1"/>
    </source>
</evidence>
<dbReference type="EMBL" id="JBBWWQ010000008">
    <property type="protein sequence ID" value="KAK8941396.1"/>
    <property type="molecule type" value="Genomic_DNA"/>
</dbReference>
<dbReference type="InterPro" id="IPR027749">
    <property type="entry name" value="TTLL12"/>
</dbReference>
<dbReference type="InterPro" id="IPR004344">
    <property type="entry name" value="TTL/TTLL_fam"/>
</dbReference>
<feature type="region of interest" description="Disordered" evidence="1">
    <location>
        <begin position="175"/>
        <end position="198"/>
    </location>
</feature>
<dbReference type="AlphaFoldDB" id="A0AAP0BJQ5"/>
<protein>
    <submittedName>
        <fullName evidence="2">Uncharacterized protein</fullName>
    </submittedName>
</protein>
<evidence type="ECO:0000256" key="1">
    <source>
        <dbReference type="SAM" id="MobiDB-lite"/>
    </source>
</evidence>
<organism evidence="2 3">
    <name type="scientific">Platanthera zijinensis</name>
    <dbReference type="NCBI Taxonomy" id="2320716"/>
    <lineage>
        <taxon>Eukaryota</taxon>
        <taxon>Viridiplantae</taxon>
        <taxon>Streptophyta</taxon>
        <taxon>Embryophyta</taxon>
        <taxon>Tracheophyta</taxon>
        <taxon>Spermatophyta</taxon>
        <taxon>Magnoliopsida</taxon>
        <taxon>Liliopsida</taxon>
        <taxon>Asparagales</taxon>
        <taxon>Orchidaceae</taxon>
        <taxon>Orchidoideae</taxon>
        <taxon>Orchideae</taxon>
        <taxon>Orchidinae</taxon>
        <taxon>Platanthera</taxon>
    </lineage>
</organism>
<dbReference type="PROSITE" id="PS51221">
    <property type="entry name" value="TTL"/>
    <property type="match status" value="1"/>
</dbReference>